<keyword evidence="2" id="KW-1185">Reference proteome</keyword>
<protein>
    <submittedName>
        <fullName evidence="1">Uncharacterized protein</fullName>
    </submittedName>
</protein>
<accession>A0ACB7Z3N2</accession>
<dbReference type="EMBL" id="CM037154">
    <property type="protein sequence ID" value="KAH7860375.1"/>
    <property type="molecule type" value="Genomic_DNA"/>
</dbReference>
<evidence type="ECO:0000313" key="1">
    <source>
        <dbReference type="EMBL" id="KAH7860375.1"/>
    </source>
</evidence>
<proteinExistence type="predicted"/>
<gene>
    <name evidence="1" type="ORF">Vadar_012728</name>
</gene>
<comment type="caution">
    <text evidence="1">The sequence shown here is derived from an EMBL/GenBank/DDBJ whole genome shotgun (WGS) entry which is preliminary data.</text>
</comment>
<dbReference type="Proteomes" id="UP000828048">
    <property type="component" value="Chromosome 4"/>
</dbReference>
<name>A0ACB7Z3N2_9ERIC</name>
<evidence type="ECO:0000313" key="2">
    <source>
        <dbReference type="Proteomes" id="UP000828048"/>
    </source>
</evidence>
<organism evidence="1 2">
    <name type="scientific">Vaccinium darrowii</name>
    <dbReference type="NCBI Taxonomy" id="229202"/>
    <lineage>
        <taxon>Eukaryota</taxon>
        <taxon>Viridiplantae</taxon>
        <taxon>Streptophyta</taxon>
        <taxon>Embryophyta</taxon>
        <taxon>Tracheophyta</taxon>
        <taxon>Spermatophyta</taxon>
        <taxon>Magnoliopsida</taxon>
        <taxon>eudicotyledons</taxon>
        <taxon>Gunneridae</taxon>
        <taxon>Pentapetalae</taxon>
        <taxon>asterids</taxon>
        <taxon>Ericales</taxon>
        <taxon>Ericaceae</taxon>
        <taxon>Vaccinioideae</taxon>
        <taxon>Vaccinieae</taxon>
        <taxon>Vaccinium</taxon>
    </lineage>
</organism>
<reference evidence="1 2" key="1">
    <citation type="journal article" date="2021" name="Hortic Res">
        <title>High-quality reference genome and annotation aids understanding of berry development for evergreen blueberry (Vaccinium darrowii).</title>
        <authorList>
            <person name="Yu J."/>
            <person name="Hulse-Kemp A.M."/>
            <person name="Babiker E."/>
            <person name="Staton M."/>
        </authorList>
    </citation>
    <scope>NUCLEOTIDE SEQUENCE [LARGE SCALE GENOMIC DNA]</scope>
    <source>
        <strain evidence="2">cv. NJ 8807/NJ 8810</strain>
        <tissue evidence="1">Young leaf</tissue>
    </source>
</reference>
<sequence>MDGSQGGSNAPPPFLTKTYEMVDDPVTNSIVSWNQSGHSFIVWNPPEFARDLLPKYFKHNNFSSFVRQLNTYGFRKIDPDQWEFGNEEFIRGQRHLLKNIHRRKPIHSHSAQSSSVPLTDVERQEFEEEIDRLKRDKSLLQLELQSHKQEKQDYEFQLQSFGERLKTIEQKQRQMIVFLAQELQEPRIGFSHMQLSENHNKKRRVLISNRLYAEANMEESQILTFHGENPDATFPVLNLDFIDKLESSLQFWENFLQGVDQIPSEEMNDFGLLPLPSSVTITEVQESSRDSDVNVDPSSFSLNPSSPESRDVHSSPDLAGSSTHFEAPAASSIGLHVDVRPKTLAIDVNSKPATTPPAAVTGANDVFWEQFLTETPGSSHTQEVQSERRDINGKKSENKQADSHKFLWNMNNVDNLTEQMGHLTPAESI</sequence>